<accession>A0A1V6TV98</accession>
<keyword evidence="2" id="KW-1133">Transmembrane helix</keyword>
<dbReference type="PANTHER" id="PTHR46112">
    <property type="entry name" value="AMINOPEPTIDASE"/>
    <property type="match status" value="1"/>
</dbReference>
<dbReference type="InterPro" id="IPR029149">
    <property type="entry name" value="Creatin/AminoP/Spt16_N"/>
</dbReference>
<keyword evidence="2" id="KW-0812">Transmembrane</keyword>
<dbReference type="SUPFAM" id="SSF53092">
    <property type="entry name" value="Creatinase/prolidase N-terminal domain"/>
    <property type="match status" value="1"/>
</dbReference>
<dbReference type="PANTHER" id="PTHR46112:SF2">
    <property type="entry name" value="XAA-PRO AMINOPEPTIDASE P-RELATED"/>
    <property type="match status" value="1"/>
</dbReference>
<evidence type="ECO:0000256" key="1">
    <source>
        <dbReference type="SAM" id="MobiDB-lite"/>
    </source>
</evidence>
<evidence type="ECO:0000313" key="5">
    <source>
        <dbReference type="Proteomes" id="UP000191285"/>
    </source>
</evidence>
<dbReference type="AlphaFoldDB" id="A0A1V6TV98"/>
<dbReference type="Proteomes" id="UP000191285">
    <property type="component" value="Unassembled WGS sequence"/>
</dbReference>
<feature type="transmembrane region" description="Helical" evidence="2">
    <location>
        <begin position="31"/>
        <end position="50"/>
    </location>
</feature>
<dbReference type="OrthoDB" id="9995434at2759"/>
<evidence type="ECO:0000313" key="4">
    <source>
        <dbReference type="EMBL" id="OQE29769.1"/>
    </source>
</evidence>
<feature type="region of interest" description="Disordered" evidence="1">
    <location>
        <begin position="1"/>
        <end position="22"/>
    </location>
</feature>
<protein>
    <recommendedName>
        <fullName evidence="3">Peptidase M24 domain-containing protein</fullName>
    </recommendedName>
</protein>
<organism evidence="4 5">
    <name type="scientific">Penicillium steckii</name>
    <dbReference type="NCBI Taxonomy" id="303698"/>
    <lineage>
        <taxon>Eukaryota</taxon>
        <taxon>Fungi</taxon>
        <taxon>Dikarya</taxon>
        <taxon>Ascomycota</taxon>
        <taxon>Pezizomycotina</taxon>
        <taxon>Eurotiomycetes</taxon>
        <taxon>Eurotiomycetidae</taxon>
        <taxon>Eurotiales</taxon>
        <taxon>Aspergillaceae</taxon>
        <taxon>Penicillium</taxon>
    </lineage>
</organism>
<feature type="domain" description="Peptidase M24" evidence="3">
    <location>
        <begin position="266"/>
        <end position="482"/>
    </location>
</feature>
<keyword evidence="2" id="KW-0472">Membrane</keyword>
<dbReference type="EMBL" id="MLKD01000002">
    <property type="protein sequence ID" value="OQE29769.1"/>
    <property type="molecule type" value="Genomic_DNA"/>
</dbReference>
<comment type="caution">
    <text evidence="4">The sequence shown here is derived from an EMBL/GenBank/DDBJ whole genome shotgun (WGS) entry which is preliminary data.</text>
</comment>
<dbReference type="InterPro" id="IPR050659">
    <property type="entry name" value="Peptidase_M24B"/>
</dbReference>
<evidence type="ECO:0000259" key="3">
    <source>
        <dbReference type="Pfam" id="PF00557"/>
    </source>
</evidence>
<dbReference type="InterPro" id="IPR036005">
    <property type="entry name" value="Creatinase/aminopeptidase-like"/>
</dbReference>
<name>A0A1V6TV98_9EURO</name>
<dbReference type="InterPro" id="IPR000994">
    <property type="entry name" value="Pept_M24"/>
</dbReference>
<proteinExistence type="predicted"/>
<reference evidence="5" key="1">
    <citation type="journal article" date="2017" name="Nat. Microbiol.">
        <title>Global analysis of biosynthetic gene clusters reveals vast potential of secondary metabolite production in Penicillium species.</title>
        <authorList>
            <person name="Nielsen J.C."/>
            <person name="Grijseels S."/>
            <person name="Prigent S."/>
            <person name="Ji B."/>
            <person name="Dainat J."/>
            <person name="Nielsen K.F."/>
            <person name="Frisvad J.C."/>
            <person name="Workman M."/>
            <person name="Nielsen J."/>
        </authorList>
    </citation>
    <scope>NUCLEOTIDE SEQUENCE [LARGE SCALE GENOMIC DNA]</scope>
    <source>
        <strain evidence="5">IBT 24891</strain>
    </source>
</reference>
<dbReference type="Gene3D" id="3.40.350.10">
    <property type="entry name" value="Creatinase/prolidase N-terminal domain"/>
    <property type="match status" value="1"/>
</dbReference>
<dbReference type="SUPFAM" id="SSF55920">
    <property type="entry name" value="Creatinase/aminopeptidase"/>
    <property type="match status" value="1"/>
</dbReference>
<sequence>MSKHSNWATLNDVEASNSPEKARRNRFSLRNAAWTLVTVGLIATGVSRYFSAQLRLPGPEGRVQPCQVHEDAKRLENFQQCAIDNLLETGLPFLEKASPINVADFEERRQRLAEALVAEEADAFVVEPGYTFKYYGNVSQPEWEVWEPEERPFLMLVRPFKDETGNIKANTTFLCPSFEAERARLLGMPFNEAIQIVPWEEHWNPYATLRESDVFSDLTRAPRLMVDEEMRDFIQRGLAYVGFEVVGLGGRVEEVRQIKSSSEVEILRAVNTGTVEAVRQMRKCLYPGLTENQIAEALDNTLRAAGLEPFFDIVLFDENASNPHGGTNGSKVLEAETFVLIDVGAHLYGYSSDICRTFFPPFFEKPSSEKEKQALAPQIIEKLNVWGIVFEAQSQSIRQFRGNQTAASVDIAARNVIDKAGYEGTFTHRVGHGIGIKAHESPYLNKGNHKTLLKTGMAFTSEPGIYLVDKFGVRHEDILLVQGQAEPELLTGSRAVGPWDP</sequence>
<feature type="compositionally biased region" description="Polar residues" evidence="1">
    <location>
        <begin position="1"/>
        <end position="19"/>
    </location>
</feature>
<gene>
    <name evidence="4" type="ORF">PENSTE_c002G05553</name>
</gene>
<dbReference type="STRING" id="303698.A0A1V6TV98"/>
<dbReference type="Gene3D" id="3.90.230.10">
    <property type="entry name" value="Creatinase/methionine aminopeptidase superfamily"/>
    <property type="match status" value="1"/>
</dbReference>
<keyword evidence="5" id="KW-1185">Reference proteome</keyword>
<evidence type="ECO:0000256" key="2">
    <source>
        <dbReference type="SAM" id="Phobius"/>
    </source>
</evidence>
<dbReference type="Pfam" id="PF00557">
    <property type="entry name" value="Peptidase_M24"/>
    <property type="match status" value="1"/>
</dbReference>